<keyword evidence="1" id="KW-0812">Transmembrane</keyword>
<comment type="caution">
    <text evidence="2">The sequence shown here is derived from an EMBL/GenBank/DDBJ whole genome shotgun (WGS) entry which is preliminary data.</text>
</comment>
<feature type="transmembrane region" description="Helical" evidence="1">
    <location>
        <begin position="71"/>
        <end position="95"/>
    </location>
</feature>
<sequence length="154" mass="16816">MSLVLTYLSDTLPNAIISRLPTGKCHPTIVLGTICVVCTSWNLVSRKSGVIKYEKEAKNLRNSRRSQLSPINISVFQTGLGYGFAAAFGTAAYILSQNRDLGEELAAGVCCALSAVTLNEAKVKRSKGSLHIGLFSLLWAGYYTKKIYEYRVGF</sequence>
<name>A0ABR2WRG0_9FUNG</name>
<accession>A0ABR2WRG0</accession>
<organism evidence="2 3">
    <name type="scientific">Basidiobolus ranarum</name>
    <dbReference type="NCBI Taxonomy" id="34480"/>
    <lineage>
        <taxon>Eukaryota</taxon>
        <taxon>Fungi</taxon>
        <taxon>Fungi incertae sedis</taxon>
        <taxon>Zoopagomycota</taxon>
        <taxon>Entomophthoromycotina</taxon>
        <taxon>Basidiobolomycetes</taxon>
        <taxon>Basidiobolales</taxon>
        <taxon>Basidiobolaceae</taxon>
        <taxon>Basidiobolus</taxon>
    </lineage>
</organism>
<proteinExistence type="predicted"/>
<evidence type="ECO:0000256" key="1">
    <source>
        <dbReference type="SAM" id="Phobius"/>
    </source>
</evidence>
<dbReference type="EMBL" id="JASJQH010000492">
    <property type="protein sequence ID" value="KAK9764107.1"/>
    <property type="molecule type" value="Genomic_DNA"/>
</dbReference>
<keyword evidence="1" id="KW-1133">Transmembrane helix</keyword>
<reference evidence="2 3" key="1">
    <citation type="submission" date="2023-04" db="EMBL/GenBank/DDBJ databases">
        <title>Genome of Basidiobolus ranarum AG-B5.</title>
        <authorList>
            <person name="Stajich J.E."/>
            <person name="Carter-House D."/>
            <person name="Gryganskyi A."/>
        </authorList>
    </citation>
    <scope>NUCLEOTIDE SEQUENCE [LARGE SCALE GENOMIC DNA]</scope>
    <source>
        <strain evidence="2 3">AG-B5</strain>
    </source>
</reference>
<dbReference type="Proteomes" id="UP001479436">
    <property type="component" value="Unassembled WGS sequence"/>
</dbReference>
<evidence type="ECO:0000313" key="3">
    <source>
        <dbReference type="Proteomes" id="UP001479436"/>
    </source>
</evidence>
<keyword evidence="1" id="KW-0472">Membrane</keyword>
<gene>
    <name evidence="2" type="ORF">K7432_008676</name>
</gene>
<keyword evidence="3" id="KW-1185">Reference proteome</keyword>
<protein>
    <submittedName>
        <fullName evidence="2">Uncharacterized protein</fullName>
    </submittedName>
</protein>
<evidence type="ECO:0000313" key="2">
    <source>
        <dbReference type="EMBL" id="KAK9764107.1"/>
    </source>
</evidence>